<dbReference type="GO" id="GO:0016811">
    <property type="term" value="F:hydrolase activity, acting on carbon-nitrogen (but not peptide) bonds, in linear amides"/>
    <property type="evidence" value="ECO:0007669"/>
    <property type="project" value="TreeGrafter"/>
</dbReference>
<dbReference type="PATRIC" id="fig|229921.5.peg.3099"/>
<dbReference type="RefSeq" id="WP_062416861.1">
    <property type="nucleotide sequence ID" value="NZ_DF967974.1"/>
</dbReference>
<name>A0A0P6Y9Z1_9CHLR</name>
<dbReference type="Pfam" id="PF00795">
    <property type="entry name" value="CN_hydrolase"/>
    <property type="match status" value="1"/>
</dbReference>
<dbReference type="AlphaFoldDB" id="A0A0P6Y9Z1"/>
<dbReference type="InterPro" id="IPR050345">
    <property type="entry name" value="Aliph_Amidase/BUP"/>
</dbReference>
<dbReference type="SUPFAM" id="SSF56317">
    <property type="entry name" value="Carbon-nitrogen hydrolase"/>
    <property type="match status" value="1"/>
</dbReference>
<dbReference type="PANTHER" id="PTHR43674">
    <property type="entry name" value="NITRILASE C965.09-RELATED"/>
    <property type="match status" value="1"/>
</dbReference>
<dbReference type="OrthoDB" id="9811121at2"/>
<feature type="domain" description="CN hydrolase" evidence="2">
    <location>
        <begin position="9"/>
        <end position="259"/>
    </location>
</feature>
<dbReference type="InterPro" id="IPR003010">
    <property type="entry name" value="C-N_Hydrolase"/>
</dbReference>
<dbReference type="PROSITE" id="PS50263">
    <property type="entry name" value="CN_HYDROLASE"/>
    <property type="match status" value="1"/>
</dbReference>
<accession>A0A0P6Y9Z1</accession>
<dbReference type="Gene3D" id="3.60.110.10">
    <property type="entry name" value="Carbon-nitrogen hydrolase"/>
    <property type="match status" value="1"/>
</dbReference>
<evidence type="ECO:0000313" key="3">
    <source>
        <dbReference type="EMBL" id="KPL89960.1"/>
    </source>
</evidence>
<keyword evidence="4" id="KW-1185">Reference proteome</keyword>
<dbReference type="PANTHER" id="PTHR43674:SF16">
    <property type="entry name" value="CARBON-NITROGEN FAMILY, PUTATIVE (AFU_ORTHOLOGUE AFUA_5G02350)-RELATED"/>
    <property type="match status" value="1"/>
</dbReference>
<gene>
    <name evidence="3" type="ORF">ADN01_03580</name>
</gene>
<evidence type="ECO:0000313" key="4">
    <source>
        <dbReference type="Proteomes" id="UP000050501"/>
    </source>
</evidence>
<evidence type="ECO:0000259" key="2">
    <source>
        <dbReference type="PROSITE" id="PS50263"/>
    </source>
</evidence>
<keyword evidence="1" id="KW-0378">Hydrolase</keyword>
<organism evidence="3 4">
    <name type="scientific">Levilinea saccharolytica</name>
    <dbReference type="NCBI Taxonomy" id="229921"/>
    <lineage>
        <taxon>Bacteria</taxon>
        <taxon>Bacillati</taxon>
        <taxon>Chloroflexota</taxon>
        <taxon>Anaerolineae</taxon>
        <taxon>Anaerolineales</taxon>
        <taxon>Anaerolineaceae</taxon>
        <taxon>Levilinea</taxon>
    </lineage>
</organism>
<protein>
    <recommendedName>
        <fullName evidence="2">CN hydrolase domain-containing protein</fullName>
    </recommendedName>
</protein>
<dbReference type="STRING" id="229921.ADN01_03580"/>
<dbReference type="InterPro" id="IPR036526">
    <property type="entry name" value="C-N_Hydrolase_sf"/>
</dbReference>
<proteinExistence type="predicted"/>
<reference evidence="3 4" key="1">
    <citation type="submission" date="2015-07" db="EMBL/GenBank/DDBJ databases">
        <title>Genome sequence of Levilinea saccharolytica DSM 16555.</title>
        <authorList>
            <person name="Hemp J."/>
            <person name="Ward L.M."/>
            <person name="Pace L.A."/>
            <person name="Fischer W.W."/>
        </authorList>
    </citation>
    <scope>NUCLEOTIDE SEQUENCE [LARGE SCALE GENOMIC DNA]</scope>
    <source>
        <strain evidence="3 4">KIBI-1</strain>
    </source>
</reference>
<sequence length="289" mass="31708">MTPRLAPNLTLALLQLAPCGPDPSANLEKGLAACRAAQAQGADVALFPEMWSTGYAGFDPRDERQRRAWEAQALSLDSPFVRAFQEEARRLGMAIALTLLERWPGGPRNTLVLFDRWGQPALTYAKAHPCAFDWEAALTPGEDFPVCTLDTAQGQVRVGAMICFDREFPESARLLALGGAELILVPNACQLEGNRLAQFRARAFENMTALAMTNYPAPQENGASLVLDGRAFAPDGTSRDMVVVQAGAEEGIFLASLDLESLRGYREHEVWLAYRRPHLYTPLSRPPQP</sequence>
<evidence type="ECO:0000256" key="1">
    <source>
        <dbReference type="ARBA" id="ARBA00022801"/>
    </source>
</evidence>
<dbReference type="Proteomes" id="UP000050501">
    <property type="component" value="Unassembled WGS sequence"/>
</dbReference>
<dbReference type="EMBL" id="LGCM01000014">
    <property type="protein sequence ID" value="KPL89960.1"/>
    <property type="molecule type" value="Genomic_DNA"/>
</dbReference>
<comment type="caution">
    <text evidence="3">The sequence shown here is derived from an EMBL/GenBank/DDBJ whole genome shotgun (WGS) entry which is preliminary data.</text>
</comment>
<dbReference type="CDD" id="cd07197">
    <property type="entry name" value="nitrilase"/>
    <property type="match status" value="1"/>
</dbReference>